<accession>A0A7D9D434</accession>
<evidence type="ECO:0000313" key="7">
    <source>
        <dbReference type="EMBL" id="VUX55314.1"/>
    </source>
</evidence>
<protein>
    <submittedName>
        <fullName evidence="7">Putative UspA domain-containing protein</fullName>
    </submittedName>
</protein>
<dbReference type="AlphaFoldDB" id="A0A7D9D434"/>
<evidence type="ECO:0000256" key="5">
    <source>
        <dbReference type="SAM" id="MobiDB-lite"/>
    </source>
</evidence>
<comment type="similarity">
    <text evidence="2">Belongs to the universal stress protein A family.</text>
</comment>
<dbReference type="PANTHER" id="PTHR47892:SF1">
    <property type="entry name" value="UNIVERSAL STRESS PROTEIN E"/>
    <property type="match status" value="1"/>
</dbReference>
<dbReference type="Gene3D" id="3.40.50.12370">
    <property type="match status" value="1"/>
</dbReference>
<comment type="function">
    <text evidence="4">Required for resistance to DNA-damaging agents.</text>
</comment>
<gene>
    <name evidence="7" type="ORF">JTBM06_V1_10035</name>
</gene>
<name>A0A7D9D434_9GAMM</name>
<proteinExistence type="inferred from homology"/>
<dbReference type="SUPFAM" id="SSF52402">
    <property type="entry name" value="Adenine nucleotide alpha hydrolases-like"/>
    <property type="match status" value="2"/>
</dbReference>
<evidence type="ECO:0000256" key="2">
    <source>
        <dbReference type="ARBA" id="ARBA00008791"/>
    </source>
</evidence>
<feature type="compositionally biased region" description="Basic and acidic residues" evidence="5">
    <location>
        <begin position="61"/>
        <end position="75"/>
    </location>
</feature>
<dbReference type="PANTHER" id="PTHR47892">
    <property type="entry name" value="UNIVERSAL STRESS PROTEIN E"/>
    <property type="match status" value="1"/>
</dbReference>
<dbReference type="InterPro" id="IPR006015">
    <property type="entry name" value="Universal_stress_UspA"/>
</dbReference>
<organism evidence="7">
    <name type="scientific">uncultured Woeseiaceae bacterium</name>
    <dbReference type="NCBI Taxonomy" id="1983305"/>
    <lineage>
        <taxon>Bacteria</taxon>
        <taxon>Pseudomonadati</taxon>
        <taxon>Pseudomonadota</taxon>
        <taxon>Gammaproteobacteria</taxon>
        <taxon>Woeseiales</taxon>
        <taxon>Woeseiaceae</taxon>
        <taxon>environmental samples</taxon>
    </lineage>
</organism>
<keyword evidence="3" id="KW-0963">Cytoplasm</keyword>
<dbReference type="EMBL" id="LR633967">
    <property type="protein sequence ID" value="VUX55314.1"/>
    <property type="molecule type" value="Genomic_DNA"/>
</dbReference>
<feature type="domain" description="UspA" evidence="6">
    <location>
        <begin position="4"/>
        <end position="139"/>
    </location>
</feature>
<evidence type="ECO:0000256" key="1">
    <source>
        <dbReference type="ARBA" id="ARBA00004496"/>
    </source>
</evidence>
<dbReference type="Pfam" id="PF00582">
    <property type="entry name" value="Usp"/>
    <property type="match status" value="2"/>
</dbReference>
<feature type="region of interest" description="Disordered" evidence="5">
    <location>
        <begin position="51"/>
        <end position="76"/>
    </location>
</feature>
<comment type="subcellular location">
    <subcellularLocation>
        <location evidence="1">Cytoplasm</location>
    </subcellularLocation>
</comment>
<evidence type="ECO:0000256" key="3">
    <source>
        <dbReference type="ARBA" id="ARBA00022490"/>
    </source>
</evidence>
<reference evidence="7" key="1">
    <citation type="submission" date="2019-07" db="EMBL/GenBank/DDBJ databases">
        <authorList>
            <person name="Weber M."/>
            <person name="Kostadinov I."/>
            <person name="Kostadinov D I."/>
        </authorList>
    </citation>
    <scope>NUCLEOTIDE SEQUENCE</scope>
    <source>
        <strain evidence="7">Gfbio:sag-sample-m06:053724c1-46a9-4a36-b237-ea2bf867836b</strain>
    </source>
</reference>
<feature type="domain" description="UspA" evidence="6">
    <location>
        <begin position="150"/>
        <end position="296"/>
    </location>
</feature>
<dbReference type="InterPro" id="IPR006016">
    <property type="entry name" value="UspA"/>
</dbReference>
<dbReference type="PRINTS" id="PR01438">
    <property type="entry name" value="UNVRSLSTRESS"/>
</dbReference>
<evidence type="ECO:0000256" key="4">
    <source>
        <dbReference type="ARBA" id="ARBA00037131"/>
    </source>
</evidence>
<dbReference type="GO" id="GO:0005737">
    <property type="term" value="C:cytoplasm"/>
    <property type="evidence" value="ECO:0007669"/>
    <property type="project" value="UniProtKB-SubCell"/>
</dbReference>
<evidence type="ECO:0000259" key="6">
    <source>
        <dbReference type="Pfam" id="PF00582"/>
    </source>
</evidence>
<sequence length="306" mass="33599">MHRFKKILCVVDPDEKASAVVRRASELATLHGTQLTIVHVLPDVAPDAANSGLLSDDDGEPSLKKRDAGEQRLLDENGTVGDLVSKPLYGNPSEEIIKQVLNGNHDLLIKPVEGPRIRGGRPSSIDKFLLRQCPCPVWLFNPARNDKHERILAALDSDLGGANAELNDLVLDFSTSLAAEDQIEVDAVSSWGVRGEEAMRSRVGTLAIRRLTAGVRRANMQWLRRLTEPYARRGTKFHVHLKKGKRDATILKEAKKRRHDLIVMGTTGRVGVAEFLFGTLAERILSQVDCSVLAVKPKGFVSAVDA</sequence>